<comment type="caution">
    <text evidence="2">The sequence shown here is derived from an EMBL/GenBank/DDBJ whole genome shotgun (WGS) entry which is preliminary data.</text>
</comment>
<protein>
    <submittedName>
        <fullName evidence="2">Uncharacterized protein</fullName>
    </submittedName>
</protein>
<feature type="region of interest" description="Disordered" evidence="1">
    <location>
        <begin position="1"/>
        <end position="31"/>
    </location>
</feature>
<proteinExistence type="predicted"/>
<dbReference type="Proteomes" id="UP001501752">
    <property type="component" value="Unassembled WGS sequence"/>
</dbReference>
<keyword evidence="3" id="KW-1185">Reference proteome</keyword>
<evidence type="ECO:0000313" key="2">
    <source>
        <dbReference type="EMBL" id="GAA4857332.1"/>
    </source>
</evidence>
<evidence type="ECO:0000256" key="1">
    <source>
        <dbReference type="SAM" id="MobiDB-lite"/>
    </source>
</evidence>
<name>A0ABP9DY17_9ACTN</name>
<organism evidence="2 3">
    <name type="scientific">Kitasatospora terrestris</name>
    <dbReference type="NCBI Taxonomy" id="258051"/>
    <lineage>
        <taxon>Bacteria</taxon>
        <taxon>Bacillati</taxon>
        <taxon>Actinomycetota</taxon>
        <taxon>Actinomycetes</taxon>
        <taxon>Kitasatosporales</taxon>
        <taxon>Streptomycetaceae</taxon>
        <taxon>Kitasatospora</taxon>
    </lineage>
</organism>
<gene>
    <name evidence="2" type="ORF">GCM10023235_38670</name>
</gene>
<reference evidence="3" key="1">
    <citation type="journal article" date="2019" name="Int. J. Syst. Evol. Microbiol.">
        <title>The Global Catalogue of Microorganisms (GCM) 10K type strain sequencing project: providing services to taxonomists for standard genome sequencing and annotation.</title>
        <authorList>
            <consortium name="The Broad Institute Genomics Platform"/>
            <consortium name="The Broad Institute Genome Sequencing Center for Infectious Disease"/>
            <person name="Wu L."/>
            <person name="Ma J."/>
        </authorList>
    </citation>
    <scope>NUCLEOTIDE SEQUENCE [LARGE SCALE GENOMIC DNA]</scope>
    <source>
        <strain evidence="3">JCM 13006</strain>
    </source>
</reference>
<feature type="compositionally biased region" description="Low complexity" evidence="1">
    <location>
        <begin position="13"/>
        <end position="31"/>
    </location>
</feature>
<accession>A0ABP9DY17</accession>
<evidence type="ECO:0000313" key="3">
    <source>
        <dbReference type="Proteomes" id="UP001501752"/>
    </source>
</evidence>
<sequence length="152" mass="16121">MPAGGAGRPTGPPTGRAAGGRVPAAPDDGPGVAASVLYQPSAKQDGNTARYAARATGWGMRFRVLDEPFRRTTVFDRRIAVVPAAADDSSAAFVREPAAVDTLVSAFLRDWERAERVRWEDLGQRDGLTVHQQIGQLLAEGLTQRAVAGRLG</sequence>
<dbReference type="EMBL" id="BAABIS010000001">
    <property type="protein sequence ID" value="GAA4857332.1"/>
    <property type="molecule type" value="Genomic_DNA"/>
</dbReference>